<evidence type="ECO:0000256" key="1">
    <source>
        <dbReference type="PROSITE-ProRule" id="PRU01122"/>
    </source>
</evidence>
<feature type="active site" evidence="1">
    <location>
        <position position="278"/>
    </location>
</feature>
<dbReference type="EMBL" id="PTIX01000004">
    <property type="protein sequence ID" value="PPK68767.1"/>
    <property type="molecule type" value="Genomic_DNA"/>
</dbReference>
<dbReference type="EC" id="3.4.21.53" evidence="1"/>
<name>A0A2S6GU97_9PSEU</name>
<sequence>MAFVVSLGLLLVGLLVPIPYVSLGPGPTYDTLGSVENVQVVSVDGAPTYPTSGQLRMTTVSVNSEITLFGALGLWVSGRYALAPREDYFKPGETEEQIEQQNTKMFQDSQSNAEIAALHHLKYPTKPIAKEITTGAPADKVLVPGDEFVEVNGKKITVATDVRAALAGTKPGDTIPVTYRRDGQEKQGTITLGTSTDFGGDPQAEGFMGVRTTDRPDVDFKTTIHLENVGGPSAGLMFSLAIVDRLTPGDLAGGQNIAGTGEIEEDGRVERIGGIPFKMTAAKEAGVTTFLVPEGNCAEAKDNAPDGLRLVKVATLDDAVAALDNLKAGRPVPGC</sequence>
<dbReference type="Pfam" id="PF13180">
    <property type="entry name" value="PDZ_2"/>
    <property type="match status" value="1"/>
</dbReference>
<dbReference type="SUPFAM" id="SSF50156">
    <property type="entry name" value="PDZ domain-like"/>
    <property type="match status" value="1"/>
</dbReference>
<evidence type="ECO:0000313" key="3">
    <source>
        <dbReference type="EMBL" id="PPK68767.1"/>
    </source>
</evidence>
<dbReference type="InterPro" id="IPR014721">
    <property type="entry name" value="Ribsml_uS5_D2-typ_fold_subgr"/>
</dbReference>
<comment type="caution">
    <text evidence="3">The sequence shown here is derived from an EMBL/GenBank/DDBJ whole genome shotgun (WGS) entry which is preliminary data.</text>
</comment>
<dbReference type="GO" id="GO:0004176">
    <property type="term" value="F:ATP-dependent peptidase activity"/>
    <property type="evidence" value="ECO:0007669"/>
    <property type="project" value="UniProtKB-UniRule"/>
</dbReference>
<feature type="active site" evidence="1">
    <location>
        <position position="233"/>
    </location>
</feature>
<keyword evidence="4" id="KW-1185">Reference proteome</keyword>
<dbReference type="Proteomes" id="UP000239203">
    <property type="component" value="Unassembled WGS sequence"/>
</dbReference>
<keyword evidence="1" id="KW-0645">Protease</keyword>
<dbReference type="InterPro" id="IPR008269">
    <property type="entry name" value="Lon_proteolytic"/>
</dbReference>
<feature type="domain" description="Lon proteolytic" evidence="2">
    <location>
        <begin position="227"/>
        <end position="326"/>
    </location>
</feature>
<organism evidence="3 4">
    <name type="scientific">Actinokineospora auranticolor</name>
    <dbReference type="NCBI Taxonomy" id="155976"/>
    <lineage>
        <taxon>Bacteria</taxon>
        <taxon>Bacillati</taxon>
        <taxon>Actinomycetota</taxon>
        <taxon>Actinomycetes</taxon>
        <taxon>Pseudonocardiales</taxon>
        <taxon>Pseudonocardiaceae</taxon>
        <taxon>Actinokineospora</taxon>
    </lineage>
</organism>
<dbReference type="InterPro" id="IPR027065">
    <property type="entry name" value="Lon_Prtase"/>
</dbReference>
<dbReference type="InterPro" id="IPR020568">
    <property type="entry name" value="Ribosomal_Su5_D2-typ_SF"/>
</dbReference>
<dbReference type="SUPFAM" id="SSF54211">
    <property type="entry name" value="Ribosomal protein S5 domain 2-like"/>
    <property type="match status" value="1"/>
</dbReference>
<protein>
    <recommendedName>
        <fullName evidence="1">endopeptidase La</fullName>
        <ecNumber evidence="1">3.4.21.53</ecNumber>
    </recommendedName>
</protein>
<dbReference type="PANTHER" id="PTHR10046">
    <property type="entry name" value="ATP DEPENDENT LON PROTEASE FAMILY MEMBER"/>
    <property type="match status" value="1"/>
</dbReference>
<keyword evidence="1" id="KW-0378">Hydrolase</keyword>
<evidence type="ECO:0000313" key="4">
    <source>
        <dbReference type="Proteomes" id="UP000239203"/>
    </source>
</evidence>
<dbReference type="InterPro" id="IPR036034">
    <property type="entry name" value="PDZ_sf"/>
</dbReference>
<dbReference type="AlphaFoldDB" id="A0A2S6GU97"/>
<dbReference type="GO" id="GO:0006508">
    <property type="term" value="P:proteolysis"/>
    <property type="evidence" value="ECO:0007669"/>
    <property type="project" value="UniProtKB-KW"/>
</dbReference>
<comment type="similarity">
    <text evidence="1">Belongs to the peptidase S16 family.</text>
</comment>
<accession>A0A2S6GU97</accession>
<dbReference type="PROSITE" id="PS51786">
    <property type="entry name" value="LON_PROTEOLYTIC"/>
    <property type="match status" value="1"/>
</dbReference>
<reference evidence="3 4" key="1">
    <citation type="submission" date="2018-02" db="EMBL/GenBank/DDBJ databases">
        <title>Genomic Encyclopedia of Archaeal and Bacterial Type Strains, Phase II (KMG-II): from individual species to whole genera.</title>
        <authorList>
            <person name="Goeker M."/>
        </authorList>
    </citation>
    <scope>NUCLEOTIDE SEQUENCE [LARGE SCALE GENOMIC DNA]</scope>
    <source>
        <strain evidence="3 4">YU 961-1</strain>
    </source>
</reference>
<dbReference type="GO" id="GO:0005524">
    <property type="term" value="F:ATP binding"/>
    <property type="evidence" value="ECO:0007669"/>
    <property type="project" value="InterPro"/>
</dbReference>
<keyword evidence="1" id="KW-0720">Serine protease</keyword>
<comment type="catalytic activity">
    <reaction evidence="1">
        <text>Hydrolysis of proteins in presence of ATP.</text>
        <dbReference type="EC" id="3.4.21.53"/>
    </reaction>
</comment>
<evidence type="ECO:0000259" key="2">
    <source>
        <dbReference type="PROSITE" id="PS51786"/>
    </source>
</evidence>
<dbReference type="GO" id="GO:0004252">
    <property type="term" value="F:serine-type endopeptidase activity"/>
    <property type="evidence" value="ECO:0007669"/>
    <property type="project" value="UniProtKB-UniRule"/>
</dbReference>
<dbReference type="Gene3D" id="2.30.42.10">
    <property type="match status" value="1"/>
</dbReference>
<dbReference type="Gene3D" id="3.30.230.10">
    <property type="match status" value="1"/>
</dbReference>
<dbReference type="GO" id="GO:0030163">
    <property type="term" value="P:protein catabolic process"/>
    <property type="evidence" value="ECO:0007669"/>
    <property type="project" value="InterPro"/>
</dbReference>
<proteinExistence type="inferred from homology"/>
<gene>
    <name evidence="3" type="ORF">CLV40_1047</name>
</gene>
<dbReference type="Pfam" id="PF05362">
    <property type="entry name" value="Lon_C"/>
    <property type="match status" value="1"/>
</dbReference>
<dbReference type="InterPro" id="IPR001478">
    <property type="entry name" value="PDZ"/>
</dbReference>